<keyword evidence="1" id="KW-0812">Transmembrane</keyword>
<reference evidence="2" key="1">
    <citation type="submission" date="2021-01" db="EMBL/GenBank/DDBJ databases">
        <title>Whole genome shotgun sequence of Actinoplanes rishiriensis NBRC 108556.</title>
        <authorList>
            <person name="Komaki H."/>
            <person name="Tamura T."/>
        </authorList>
    </citation>
    <scope>NUCLEOTIDE SEQUENCE</scope>
    <source>
        <strain evidence="2">NBRC 108556</strain>
    </source>
</reference>
<gene>
    <name evidence="2" type="ORF">Ari01nite_29160</name>
</gene>
<dbReference type="EMBL" id="BOMV01000029">
    <property type="protein sequence ID" value="GIE95451.1"/>
    <property type="molecule type" value="Genomic_DNA"/>
</dbReference>
<dbReference type="Gene3D" id="1.10.3730.20">
    <property type="match status" value="1"/>
</dbReference>
<comment type="caution">
    <text evidence="2">The sequence shown here is derived from an EMBL/GenBank/DDBJ whole genome shotgun (WGS) entry which is preliminary data.</text>
</comment>
<feature type="transmembrane region" description="Helical" evidence="1">
    <location>
        <begin position="136"/>
        <end position="155"/>
    </location>
</feature>
<feature type="transmembrane region" description="Helical" evidence="1">
    <location>
        <begin position="34"/>
        <end position="52"/>
    </location>
</feature>
<evidence type="ECO:0008006" key="4">
    <source>
        <dbReference type="Google" id="ProtNLM"/>
    </source>
</evidence>
<evidence type="ECO:0000313" key="2">
    <source>
        <dbReference type="EMBL" id="GIE95451.1"/>
    </source>
</evidence>
<sequence>MTGLALGLVLASGLLHALWNVLLAKAPRGFDTMAVANLIGFLAWLPVALVSWRIDRAAWPWLAVSAAFQILYFVVVNFAYARAPAHTAYPVARGAAPVLLLVIALLAGDGVTWWAAAGVALIGAGVLGTAAGTPDFRTVAVALPVAVSLAGYTYVTAHGLRHADAATYFWLSMIPVVSIAMLTRKPAAVRDQMRPATVAMGLGMVGAHGLTLLALAMVPPAQVPAIGALRETGILFMIALTWQKASRSAMAGAALIFAGVVVLAAG</sequence>
<evidence type="ECO:0000313" key="3">
    <source>
        <dbReference type="Proteomes" id="UP000636960"/>
    </source>
</evidence>
<dbReference type="SUPFAM" id="SSF103481">
    <property type="entry name" value="Multidrug resistance efflux transporter EmrE"/>
    <property type="match status" value="1"/>
</dbReference>
<feature type="transmembrane region" description="Helical" evidence="1">
    <location>
        <begin position="249"/>
        <end position="265"/>
    </location>
</feature>
<accession>A0A919MPU4</accession>
<evidence type="ECO:0000256" key="1">
    <source>
        <dbReference type="SAM" id="Phobius"/>
    </source>
</evidence>
<dbReference type="RefSeq" id="WP_203781749.1">
    <property type="nucleotide sequence ID" value="NZ_BOMV01000029.1"/>
</dbReference>
<feature type="transmembrane region" description="Helical" evidence="1">
    <location>
        <begin position="167"/>
        <end position="184"/>
    </location>
</feature>
<dbReference type="AlphaFoldDB" id="A0A919MPU4"/>
<feature type="transmembrane region" description="Helical" evidence="1">
    <location>
        <begin position="59"/>
        <end position="80"/>
    </location>
</feature>
<name>A0A919MPU4_9ACTN</name>
<protein>
    <recommendedName>
        <fullName evidence="4">EamA domain-containing protein</fullName>
    </recommendedName>
</protein>
<proteinExistence type="predicted"/>
<dbReference type="InterPro" id="IPR037185">
    <property type="entry name" value="EmrE-like"/>
</dbReference>
<dbReference type="Proteomes" id="UP000636960">
    <property type="component" value="Unassembled WGS sequence"/>
</dbReference>
<organism evidence="2 3">
    <name type="scientific">Paractinoplanes rishiriensis</name>
    <dbReference type="NCBI Taxonomy" id="1050105"/>
    <lineage>
        <taxon>Bacteria</taxon>
        <taxon>Bacillati</taxon>
        <taxon>Actinomycetota</taxon>
        <taxon>Actinomycetes</taxon>
        <taxon>Micromonosporales</taxon>
        <taxon>Micromonosporaceae</taxon>
        <taxon>Paractinoplanes</taxon>
    </lineage>
</organism>
<feature type="transmembrane region" description="Helical" evidence="1">
    <location>
        <begin position="196"/>
        <end position="217"/>
    </location>
</feature>
<keyword evidence="1" id="KW-1133">Transmembrane helix</keyword>
<keyword evidence="1" id="KW-0472">Membrane</keyword>
<keyword evidence="3" id="KW-1185">Reference proteome</keyword>
<feature type="transmembrane region" description="Helical" evidence="1">
    <location>
        <begin position="100"/>
        <end position="124"/>
    </location>
</feature>